<evidence type="ECO:0000313" key="2">
    <source>
        <dbReference type="EMBL" id="CAL8143200.1"/>
    </source>
</evidence>
<organism evidence="2 3">
    <name type="scientific">Orchesella dallaii</name>
    <dbReference type="NCBI Taxonomy" id="48710"/>
    <lineage>
        <taxon>Eukaryota</taxon>
        <taxon>Metazoa</taxon>
        <taxon>Ecdysozoa</taxon>
        <taxon>Arthropoda</taxon>
        <taxon>Hexapoda</taxon>
        <taxon>Collembola</taxon>
        <taxon>Entomobryomorpha</taxon>
        <taxon>Entomobryoidea</taxon>
        <taxon>Orchesellidae</taxon>
        <taxon>Orchesellinae</taxon>
        <taxon>Orchesella</taxon>
    </lineage>
</organism>
<proteinExistence type="predicted"/>
<accession>A0ABP1S413</accession>
<evidence type="ECO:0000256" key="1">
    <source>
        <dbReference type="SAM" id="MobiDB-lite"/>
    </source>
</evidence>
<reference evidence="2 3" key="1">
    <citation type="submission" date="2024-08" db="EMBL/GenBank/DDBJ databases">
        <authorList>
            <person name="Cucini C."/>
            <person name="Frati F."/>
        </authorList>
    </citation>
    <scope>NUCLEOTIDE SEQUENCE [LARGE SCALE GENOMIC DNA]</scope>
</reference>
<comment type="caution">
    <text evidence="2">The sequence shown here is derived from an EMBL/GenBank/DDBJ whole genome shotgun (WGS) entry which is preliminary data.</text>
</comment>
<feature type="compositionally biased region" description="Polar residues" evidence="1">
    <location>
        <begin position="258"/>
        <end position="279"/>
    </location>
</feature>
<feature type="region of interest" description="Disordered" evidence="1">
    <location>
        <begin position="249"/>
        <end position="279"/>
    </location>
</feature>
<dbReference type="EMBL" id="CAXLJM020000151">
    <property type="protein sequence ID" value="CAL8143200.1"/>
    <property type="molecule type" value="Genomic_DNA"/>
</dbReference>
<protein>
    <submittedName>
        <fullName evidence="2">Uncharacterized protein</fullName>
    </submittedName>
</protein>
<keyword evidence="3" id="KW-1185">Reference proteome</keyword>
<evidence type="ECO:0000313" key="3">
    <source>
        <dbReference type="Proteomes" id="UP001642540"/>
    </source>
</evidence>
<name>A0ABP1S413_9HEXA</name>
<gene>
    <name evidence="2" type="ORF">ODALV1_LOCUS29345</name>
</gene>
<dbReference type="Proteomes" id="UP001642540">
    <property type="component" value="Unassembled WGS sequence"/>
</dbReference>
<sequence length="279" mass="32209">MEPSSYDNLLRLKIASEIVLGNQAAVAFSRAFYLEDVLIERIHREFLEVSRDSQSVLNQVQKFMEEVLDVTSKANLSPLAESNVRCQCSEMLESLGTNHQPTLESFQQKLIQAKARRQAKSCLLEKLSTRNNDISMQFTTMTIAELISEVHIPEFSCFINDSDFGVLEKLVEEWDDYREKTKQEFDSCRQRLVEFRMEAEKAVRVREYTCDMILAQITQQQKHSPAYSSGTLKKRGVFHKFSTLLRRRHTHQADMPSHEQSPSPSQLSVATNNLHQQTF</sequence>